<dbReference type="OrthoDB" id="10535295at2759"/>
<reference evidence="2 3" key="2">
    <citation type="submission" date="2018-08" db="EMBL/GenBank/DDBJ databases">
        <authorList>
            <person name="Laetsch R D."/>
            <person name="Stevens L."/>
            <person name="Kumar S."/>
            <person name="Blaxter L. M."/>
        </authorList>
    </citation>
    <scope>NUCLEOTIDE SEQUENCE [LARGE SCALE GENOMIC DNA]</scope>
</reference>
<protein>
    <submittedName>
        <fullName evidence="2 4">Uncharacterized protein</fullName>
    </submittedName>
</protein>
<evidence type="ECO:0000313" key="2">
    <source>
        <dbReference type="EMBL" id="VDN00506.1"/>
    </source>
</evidence>
<gene>
    <name evidence="2" type="ORF">NOO_LOCUS13073</name>
</gene>
<keyword evidence="3" id="KW-1185">Reference proteome</keyword>
<dbReference type="AlphaFoldDB" id="A0A182EY18"/>
<organism evidence="4">
    <name type="scientific">Onchocerca ochengi</name>
    <name type="common">Filarial nematode worm</name>
    <dbReference type="NCBI Taxonomy" id="42157"/>
    <lineage>
        <taxon>Eukaryota</taxon>
        <taxon>Metazoa</taxon>
        <taxon>Ecdysozoa</taxon>
        <taxon>Nematoda</taxon>
        <taxon>Chromadorea</taxon>
        <taxon>Rhabditida</taxon>
        <taxon>Spirurina</taxon>
        <taxon>Spiruromorpha</taxon>
        <taxon>Filarioidea</taxon>
        <taxon>Onchocercidae</taxon>
        <taxon>Onchocerca</taxon>
    </lineage>
</organism>
<name>A0A182EY18_ONCOC</name>
<feature type="region of interest" description="Disordered" evidence="1">
    <location>
        <begin position="39"/>
        <end position="79"/>
    </location>
</feature>
<evidence type="ECO:0000256" key="1">
    <source>
        <dbReference type="SAM" id="MobiDB-lite"/>
    </source>
</evidence>
<feature type="compositionally biased region" description="Polar residues" evidence="1">
    <location>
        <begin position="68"/>
        <end position="79"/>
    </location>
</feature>
<reference evidence="4" key="1">
    <citation type="submission" date="2016-06" db="UniProtKB">
        <authorList>
            <consortium name="WormBaseParasite"/>
        </authorList>
    </citation>
    <scope>IDENTIFICATION</scope>
</reference>
<feature type="compositionally biased region" description="Polar residues" evidence="1">
    <location>
        <begin position="39"/>
        <end position="61"/>
    </location>
</feature>
<evidence type="ECO:0000313" key="3">
    <source>
        <dbReference type="Proteomes" id="UP000271087"/>
    </source>
</evidence>
<dbReference type="WBParaSite" id="nOo.2.0.1.t13073-RA">
    <property type="protein sequence ID" value="nOo.2.0.1.t13073-RA"/>
    <property type="gene ID" value="nOo.2.0.1.g13073"/>
</dbReference>
<accession>A0A182EY18</accession>
<dbReference type="STRING" id="42157.A0A182EY18"/>
<dbReference type="EMBL" id="UYRW01013355">
    <property type="protein sequence ID" value="VDN00506.1"/>
    <property type="molecule type" value="Genomic_DNA"/>
</dbReference>
<dbReference type="Proteomes" id="UP000271087">
    <property type="component" value="Unassembled WGS sequence"/>
</dbReference>
<sequence>MITTENIERLRQLEALRDNLEHPSTEIMIEIEVNQQVDLGRRSTSQVDNKPTRTKGGQKQNYKPYKTSAFSTLQTTQKEPQTTRVKLCIFCTRDHWDSECNVYPAVAEIAR</sequence>
<evidence type="ECO:0000313" key="4">
    <source>
        <dbReference type="WBParaSite" id="nOo.2.0.1.t13073-RA"/>
    </source>
</evidence>
<proteinExistence type="predicted"/>